<organism evidence="2 3">
    <name type="scientific">Kribbella shirazensis</name>
    <dbReference type="NCBI Taxonomy" id="1105143"/>
    <lineage>
        <taxon>Bacteria</taxon>
        <taxon>Bacillati</taxon>
        <taxon>Actinomycetota</taxon>
        <taxon>Actinomycetes</taxon>
        <taxon>Propionibacteriales</taxon>
        <taxon>Kribbellaceae</taxon>
        <taxon>Kribbella</taxon>
    </lineage>
</organism>
<gene>
    <name evidence="2" type="ORF">BJY22_007123</name>
</gene>
<evidence type="ECO:0000259" key="1">
    <source>
        <dbReference type="Pfam" id="PF02754"/>
    </source>
</evidence>
<accession>A0A7X5VHK0</accession>
<proteinExistence type="predicted"/>
<dbReference type="GO" id="GO:0016491">
    <property type="term" value="F:oxidoreductase activity"/>
    <property type="evidence" value="ECO:0007669"/>
    <property type="project" value="UniProtKB-ARBA"/>
</dbReference>
<keyword evidence="3" id="KW-1185">Reference proteome</keyword>
<dbReference type="Pfam" id="PF02754">
    <property type="entry name" value="CCG"/>
    <property type="match status" value="1"/>
</dbReference>
<evidence type="ECO:0000313" key="3">
    <source>
        <dbReference type="Proteomes" id="UP000555407"/>
    </source>
</evidence>
<name>A0A7X5VHK0_9ACTN</name>
<protein>
    <recommendedName>
        <fullName evidence="1">Cysteine-rich domain-containing protein</fullName>
    </recommendedName>
</protein>
<feature type="domain" description="Cysteine-rich" evidence="1">
    <location>
        <begin position="63"/>
        <end position="140"/>
    </location>
</feature>
<dbReference type="Proteomes" id="UP000555407">
    <property type="component" value="Unassembled WGS sequence"/>
</dbReference>
<dbReference type="InterPro" id="IPR004017">
    <property type="entry name" value="Cys_rich_dom"/>
</dbReference>
<reference evidence="2 3" key="1">
    <citation type="submission" date="2020-03" db="EMBL/GenBank/DDBJ databases">
        <title>Sequencing the genomes of 1000 actinobacteria strains.</title>
        <authorList>
            <person name="Klenk H.-P."/>
        </authorList>
    </citation>
    <scope>NUCLEOTIDE SEQUENCE [LARGE SCALE GENOMIC DNA]</scope>
    <source>
        <strain evidence="2 3">DSM 45490</strain>
    </source>
</reference>
<comment type="caution">
    <text evidence="2">The sequence shown here is derived from an EMBL/GenBank/DDBJ whole genome shotgun (WGS) entry which is preliminary data.</text>
</comment>
<evidence type="ECO:0000313" key="2">
    <source>
        <dbReference type="EMBL" id="NIK61406.1"/>
    </source>
</evidence>
<dbReference type="AlphaFoldDB" id="A0A7X5VHK0"/>
<sequence>MSEQLSAQTGHSPDEPRVSDLTFQEFYGAMLDRERLQVSRDEALWSEDGAPPDRQVDVLLNFGCNVRQSPHLQRDAVAVFQALGVDFAAVAGQKYCCGKIYNAFGFGDSAEQVLGKSVQRLSAYQPKRTLQWCSACEMQFSDALEPGSDINFTSESLSAYLVERLDELGDNVPWESEMKIKVLVHGHLGEHPVRDAHPGIVMELLRRIPGVEVLGYAKSPALDLCDNAGPKIATIGTDEYHAAQVELEDFLTESGADVLVTMYHGCTRELGKFASDRLTIRNYISVLATALGVANPDRFSEYWRLGDPQKVMEASRPNWTSWGITEEDALRLAHKYFVPSYATGIPDCPCNGACTRTGATWLMPHTKE</sequence>
<dbReference type="RefSeq" id="WP_167215892.1">
    <property type="nucleotide sequence ID" value="NZ_JAASRO010000001.1"/>
</dbReference>
<dbReference type="EMBL" id="JAASRO010000001">
    <property type="protein sequence ID" value="NIK61406.1"/>
    <property type="molecule type" value="Genomic_DNA"/>
</dbReference>